<protein>
    <submittedName>
        <fullName evidence="1">Uncharacterized protein</fullName>
    </submittedName>
</protein>
<feature type="non-terminal residue" evidence="1">
    <location>
        <position position="1"/>
    </location>
</feature>
<comment type="caution">
    <text evidence="1">The sequence shown here is derived from an EMBL/GenBank/DDBJ whole genome shotgun (WGS) entry which is preliminary data.</text>
</comment>
<sequence length="74" mass="7627">GVGPIGDVVVRGVKVWQGALGRTPARIKGLSESVGVGSVRLEGIRVTDIGRTAKTLGEMRVTDVGFVGEITVVP</sequence>
<evidence type="ECO:0000313" key="1">
    <source>
        <dbReference type="EMBL" id="KAK3066787.1"/>
    </source>
</evidence>
<gene>
    <name evidence="1" type="ORF">LTS18_001495</name>
</gene>
<reference evidence="1" key="1">
    <citation type="submission" date="2024-09" db="EMBL/GenBank/DDBJ databases">
        <title>Black Yeasts Isolated from many extreme environments.</title>
        <authorList>
            <person name="Coleine C."/>
            <person name="Stajich J.E."/>
            <person name="Selbmann L."/>
        </authorList>
    </citation>
    <scope>NUCLEOTIDE SEQUENCE</scope>
    <source>
        <strain evidence="1">CCFEE 5737</strain>
    </source>
</reference>
<organism evidence="1 2">
    <name type="scientific">Coniosporium uncinatum</name>
    <dbReference type="NCBI Taxonomy" id="93489"/>
    <lineage>
        <taxon>Eukaryota</taxon>
        <taxon>Fungi</taxon>
        <taxon>Dikarya</taxon>
        <taxon>Ascomycota</taxon>
        <taxon>Pezizomycotina</taxon>
        <taxon>Dothideomycetes</taxon>
        <taxon>Dothideomycetes incertae sedis</taxon>
        <taxon>Coniosporium</taxon>
    </lineage>
</organism>
<name>A0ACC3DEU5_9PEZI</name>
<dbReference type="Proteomes" id="UP001186974">
    <property type="component" value="Unassembled WGS sequence"/>
</dbReference>
<dbReference type="EMBL" id="JAWDJW010005719">
    <property type="protein sequence ID" value="KAK3066787.1"/>
    <property type="molecule type" value="Genomic_DNA"/>
</dbReference>
<keyword evidence="2" id="KW-1185">Reference proteome</keyword>
<evidence type="ECO:0000313" key="2">
    <source>
        <dbReference type="Proteomes" id="UP001186974"/>
    </source>
</evidence>
<accession>A0ACC3DEU5</accession>
<proteinExistence type="predicted"/>